<dbReference type="AlphaFoldDB" id="A0AAD9LKZ3"/>
<evidence type="ECO:0000313" key="1">
    <source>
        <dbReference type="EMBL" id="KAK1940176.1"/>
    </source>
</evidence>
<keyword evidence="2" id="KW-1185">Reference proteome</keyword>
<protein>
    <submittedName>
        <fullName evidence="1">Uncharacterized protein</fullName>
    </submittedName>
</protein>
<name>A0AAD9LKZ3_9STRA</name>
<accession>A0AAD9LKZ3</accession>
<dbReference type="EMBL" id="JASMQC010000015">
    <property type="protein sequence ID" value="KAK1940176.1"/>
    <property type="molecule type" value="Genomic_DNA"/>
</dbReference>
<gene>
    <name evidence="1" type="ORF">P3T76_008499</name>
</gene>
<comment type="caution">
    <text evidence="1">The sequence shown here is derived from an EMBL/GenBank/DDBJ whole genome shotgun (WGS) entry which is preliminary data.</text>
</comment>
<evidence type="ECO:0000313" key="2">
    <source>
        <dbReference type="Proteomes" id="UP001259832"/>
    </source>
</evidence>
<organism evidence="1 2">
    <name type="scientific">Phytophthora citrophthora</name>
    <dbReference type="NCBI Taxonomy" id="4793"/>
    <lineage>
        <taxon>Eukaryota</taxon>
        <taxon>Sar</taxon>
        <taxon>Stramenopiles</taxon>
        <taxon>Oomycota</taxon>
        <taxon>Peronosporomycetes</taxon>
        <taxon>Peronosporales</taxon>
        <taxon>Peronosporaceae</taxon>
        <taxon>Phytophthora</taxon>
    </lineage>
</organism>
<reference evidence="1" key="1">
    <citation type="submission" date="2023-08" db="EMBL/GenBank/DDBJ databases">
        <title>Reference Genome Resource for the Citrus Pathogen Phytophthora citrophthora.</title>
        <authorList>
            <person name="Moller H."/>
            <person name="Coetzee B."/>
            <person name="Rose L.J."/>
            <person name="Van Niekerk J.M."/>
        </authorList>
    </citation>
    <scope>NUCLEOTIDE SEQUENCE</scope>
    <source>
        <strain evidence="1">STE-U-9442</strain>
    </source>
</reference>
<sequence>MDVILSRMGPSAAQQRSVCFGAVQDETRKVETKLADAIASVKRLQEVVRVARDVHNAQKSIVMLPSSTEVSIKKMSKTNEDIGSMLREIQSLLNALTVSS</sequence>
<proteinExistence type="predicted"/>
<dbReference type="Proteomes" id="UP001259832">
    <property type="component" value="Unassembled WGS sequence"/>
</dbReference>